<evidence type="ECO:0000313" key="3">
    <source>
        <dbReference type="EMBL" id="QDU30749.1"/>
    </source>
</evidence>
<keyword evidence="2" id="KW-0812">Transmembrane</keyword>
<evidence type="ECO:0000256" key="1">
    <source>
        <dbReference type="SAM" id="MobiDB-lite"/>
    </source>
</evidence>
<dbReference type="Proteomes" id="UP000315017">
    <property type="component" value="Chromosome"/>
</dbReference>
<name>A0A517YKJ6_9BACT</name>
<dbReference type="KEGG" id="aagg:ETAA8_58970"/>
<evidence type="ECO:0000313" key="4">
    <source>
        <dbReference type="Proteomes" id="UP000315017"/>
    </source>
</evidence>
<gene>
    <name evidence="3" type="ORF">ETAA8_58970</name>
</gene>
<keyword evidence="4" id="KW-1185">Reference proteome</keyword>
<dbReference type="OrthoDB" id="244263at2"/>
<dbReference type="EMBL" id="CP036274">
    <property type="protein sequence ID" value="QDU30749.1"/>
    <property type="molecule type" value="Genomic_DNA"/>
</dbReference>
<keyword evidence="2" id="KW-0472">Membrane</keyword>
<protein>
    <submittedName>
        <fullName evidence="3">Uncharacterized protein</fullName>
    </submittedName>
</protein>
<dbReference type="RefSeq" id="WP_145096730.1">
    <property type="nucleotide sequence ID" value="NZ_CP036274.1"/>
</dbReference>
<keyword evidence="2" id="KW-1133">Transmembrane helix</keyword>
<dbReference type="AlphaFoldDB" id="A0A517YKJ6"/>
<feature type="region of interest" description="Disordered" evidence="1">
    <location>
        <begin position="1"/>
        <end position="21"/>
    </location>
</feature>
<feature type="transmembrane region" description="Helical" evidence="2">
    <location>
        <begin position="31"/>
        <end position="56"/>
    </location>
</feature>
<proteinExistence type="predicted"/>
<reference evidence="3 4" key="1">
    <citation type="submission" date="2019-02" db="EMBL/GenBank/DDBJ databases">
        <title>Deep-cultivation of Planctomycetes and their phenomic and genomic characterization uncovers novel biology.</title>
        <authorList>
            <person name="Wiegand S."/>
            <person name="Jogler M."/>
            <person name="Boedeker C."/>
            <person name="Pinto D."/>
            <person name="Vollmers J."/>
            <person name="Rivas-Marin E."/>
            <person name="Kohn T."/>
            <person name="Peeters S.H."/>
            <person name="Heuer A."/>
            <person name="Rast P."/>
            <person name="Oberbeckmann S."/>
            <person name="Bunk B."/>
            <person name="Jeske O."/>
            <person name="Meyerdierks A."/>
            <person name="Storesund J.E."/>
            <person name="Kallscheuer N."/>
            <person name="Luecker S."/>
            <person name="Lage O.M."/>
            <person name="Pohl T."/>
            <person name="Merkel B.J."/>
            <person name="Hornburger P."/>
            <person name="Mueller R.-W."/>
            <person name="Bruemmer F."/>
            <person name="Labrenz M."/>
            <person name="Spormann A.M."/>
            <person name="Op den Camp H."/>
            <person name="Overmann J."/>
            <person name="Amann R."/>
            <person name="Jetten M.S.M."/>
            <person name="Mascher T."/>
            <person name="Medema M.H."/>
            <person name="Devos D.P."/>
            <person name="Kaster A.-K."/>
            <person name="Ovreas L."/>
            <person name="Rohde M."/>
            <person name="Galperin M.Y."/>
            <person name="Jogler C."/>
        </authorList>
    </citation>
    <scope>NUCLEOTIDE SEQUENCE [LARGE SCALE GENOMIC DNA]</scope>
    <source>
        <strain evidence="3 4">ETA_A8</strain>
    </source>
</reference>
<accession>A0A517YKJ6</accession>
<organism evidence="3 4">
    <name type="scientific">Anatilimnocola aggregata</name>
    <dbReference type="NCBI Taxonomy" id="2528021"/>
    <lineage>
        <taxon>Bacteria</taxon>
        <taxon>Pseudomonadati</taxon>
        <taxon>Planctomycetota</taxon>
        <taxon>Planctomycetia</taxon>
        <taxon>Pirellulales</taxon>
        <taxon>Pirellulaceae</taxon>
        <taxon>Anatilimnocola</taxon>
    </lineage>
</organism>
<evidence type="ECO:0000256" key="2">
    <source>
        <dbReference type="SAM" id="Phobius"/>
    </source>
</evidence>
<sequence>MAKTKVAPPEDLDDEVSTTSDRSERVRPSRLGWFISRLVVMLLLLGVLVFFLPAIISQPAVWKAGLGFAAPELKDRIHIDSLSLGWLSDIRIKGLILKDDKGSVLAQVAEVASVKPLYALALNSNQLGKFRVLDPKASVVLRADGSNWEDFLKLLPKSEGEPTGPGQPIQFQLELLRGEVTLDDQIAGKQWLVAGINADVDWPADANLPRTGKLSAGIQPAGQLPVAVATGDLQAEFAWQPTAAGLGSGKVLLKANSLALDISQGALRRAGVDIQAAGALSTDLQYDFASDAQDHQLNLKQLSAPNLQVASATYLSTDRPLVSIQSGQGQMQFAGGKLTVLGLDIRTSLLQIAGSGQAVVDELKAATAGGAIAGDSQLQLQGQLDLAAIAAQLPATLHLKNDTRITSGRVNLGLASRNEPTGRIWQVLVQTDNLVAEAAGRQVRWDEPLKLEGTARQSAAGITIEQLVGKASFFELNGSGALAKGEITASADLNRLVAELDQFVDFGDTRLAGNLSAKLNWQQTQGEQWQATAATSVQQFALEAPGVVPWREENLQVGLQVGGRISGTSLEEISSATLSVLSSADQLDANLTKPVTEPSMATAWPLQFKLKGDLATWQPRVQAFVPLAGWRTAGGIDLQGAGTFSLQTAELQTGKLVLSKLSLSGPGLAMSEPQVVLETSGTWDQQNLTFTSTSTTLASSAVALRAENVKAVLSGGTPTVQGVVDYRGDLARLMTWIPSAEPPTYQVTGMLEGRLEAALRNGKVEAVWSNDIKNLTYATPDAPVAGARPATLVSGSTAGPFVVRRTEQLVKVGAQASYDPATDVLVLTTAQLQSSAASFNADGTINQLTKNCVADIKGNIAYDWAVLTREAAQYGYIPGANNTTTKASPLLTPELTGQETRPFAIRGPLIGSAGDGGLVSSELGAQVEIGWKTARYMGLDMGQGAIPAKLEKSIVFVGPLDLTVNEGKVLGAPRLNLTSSTPVLEMDKGPVIQNLRISPELCDGWMKFVAPMLAGVTRAEGKFSIDLDGAKVPLTQTMQSSIGGVMTIHTAEVGPGPLSQQYINLAKQLKDIAEGNYAGIANLFPGAAGAALTETANSPTRGVLTMPEQQVKFELIDGRVHHHGLKMNVSNVTITTRGSVGLDQTMEIVADVPIQDSWLKQNSALAGLKGQSLQIPIRGTLAAPSPDLRVIANLTKDLAGRAATGIFQDKAGEAINKFLPGFNPGAAAPGTTPVAPGTTPAPAVNPLDQFRNIFKK</sequence>